<evidence type="ECO:0000256" key="4">
    <source>
        <dbReference type="ARBA" id="ARBA00022737"/>
    </source>
</evidence>
<evidence type="ECO:0000256" key="1">
    <source>
        <dbReference type="ARBA" id="ARBA00012513"/>
    </source>
</evidence>
<keyword evidence="5" id="KW-0418">Kinase</keyword>
<keyword evidence="6" id="KW-0378">Hydrolase</keyword>
<dbReference type="EMBL" id="JBHRTN010000010">
    <property type="protein sequence ID" value="MFC3125664.1"/>
    <property type="molecule type" value="Genomic_DNA"/>
</dbReference>
<dbReference type="SUPFAM" id="SSF52540">
    <property type="entry name" value="P-loop containing nucleoside triphosphate hydrolases"/>
    <property type="match status" value="2"/>
</dbReference>
<name>A0ABV7G261_9PROT</name>
<dbReference type="PANTHER" id="PTHR42926">
    <property type="match status" value="1"/>
</dbReference>
<dbReference type="Pfam" id="PF06745">
    <property type="entry name" value="ATPase"/>
    <property type="match status" value="2"/>
</dbReference>
<evidence type="ECO:0000256" key="2">
    <source>
        <dbReference type="ARBA" id="ARBA00022553"/>
    </source>
</evidence>
<evidence type="ECO:0000313" key="8">
    <source>
        <dbReference type="EMBL" id="MFC3125664.1"/>
    </source>
</evidence>
<comment type="caution">
    <text evidence="8">The sequence shown here is derived from an EMBL/GenBank/DDBJ whole genome shotgun (WGS) entry which is preliminary data.</text>
</comment>
<reference evidence="9" key="1">
    <citation type="journal article" date="2019" name="Int. J. Syst. Evol. Microbiol.">
        <title>The Global Catalogue of Microorganisms (GCM) 10K type strain sequencing project: providing services to taxonomists for standard genome sequencing and annotation.</title>
        <authorList>
            <consortium name="The Broad Institute Genomics Platform"/>
            <consortium name="The Broad Institute Genome Sequencing Center for Infectious Disease"/>
            <person name="Wu L."/>
            <person name="Ma J."/>
        </authorList>
    </citation>
    <scope>NUCLEOTIDE SEQUENCE [LARGE SCALE GENOMIC DNA]</scope>
    <source>
        <strain evidence="9">KCTC 52094</strain>
    </source>
</reference>
<evidence type="ECO:0000259" key="7">
    <source>
        <dbReference type="PROSITE" id="PS51146"/>
    </source>
</evidence>
<keyword evidence="4" id="KW-0677">Repeat</keyword>
<evidence type="ECO:0000313" key="9">
    <source>
        <dbReference type="Proteomes" id="UP001595593"/>
    </source>
</evidence>
<feature type="domain" description="KaiC" evidence="7">
    <location>
        <begin position="6"/>
        <end position="235"/>
    </location>
</feature>
<dbReference type="Gene3D" id="3.40.50.300">
    <property type="entry name" value="P-loop containing nucleotide triphosphate hydrolases"/>
    <property type="match status" value="2"/>
</dbReference>
<dbReference type="InterPro" id="IPR051347">
    <property type="entry name" value="Circadian_clock_KaiC-rel"/>
</dbReference>
<proteinExistence type="predicted"/>
<evidence type="ECO:0000256" key="3">
    <source>
        <dbReference type="ARBA" id="ARBA00022679"/>
    </source>
</evidence>
<dbReference type="InterPro" id="IPR027417">
    <property type="entry name" value="P-loop_NTPase"/>
</dbReference>
<dbReference type="InterPro" id="IPR014774">
    <property type="entry name" value="KaiC-like_dom"/>
</dbReference>
<protein>
    <recommendedName>
        <fullName evidence="1">non-specific serine/threonine protein kinase</fullName>
        <ecNumber evidence="1">2.7.11.1</ecNumber>
    </recommendedName>
</protein>
<dbReference type="PANTHER" id="PTHR42926:SF1">
    <property type="entry name" value="CIRCADIAN CLOCK OSCILLATOR PROTEIN KAIC 1"/>
    <property type="match status" value="1"/>
</dbReference>
<evidence type="ECO:0000256" key="5">
    <source>
        <dbReference type="ARBA" id="ARBA00022777"/>
    </source>
</evidence>
<dbReference type="InterPro" id="IPR010624">
    <property type="entry name" value="KaiC_dom"/>
</dbReference>
<evidence type="ECO:0000256" key="6">
    <source>
        <dbReference type="ARBA" id="ARBA00022801"/>
    </source>
</evidence>
<sequence>MPQILKRFSSGIEGLDEITGGGLIADSTYIIQGHPGSGKTIFANQIAFHQAARGASVLYVTLLAESHERLFAFLSTLQFYDPSKLGRGVTYVSAFTTMEQEGLDGVIKLLRREIPRQKATLLVLDGLLNAREKAANTLEMKKFIAELQSHASFVNCTALLLTSARFEESSPEYTMVDGVIELREEEYGVRTMRRLRVRKSRGSAASGGLHQYMIRESGIALYPRLEAHLATPSVPDEQSLARTSCGLQRVDEMLSGGLPVASTTVVIGPSGCGKTSWGLNFLCASTSQEPGLHYGFYETQPRLQRKAKAIGLDMDPLIASGALTLEWRPPVERMADVIGHDLLKRVTQLGAKRLFIDGLGAIERGMLTTGRIVPWFSALVNELRARGVTVLVSAEANNLFDPAPTLPAPEMLSVVDNIVLMRFVEMEARIHRVFSMVKVRDSAFDPMLHDFNITDQGIVVTERLLGKDLTNDLPSPTGRPA</sequence>
<accession>A0ABV7G261</accession>
<dbReference type="PROSITE" id="PS51146">
    <property type="entry name" value="KAIC"/>
    <property type="match status" value="2"/>
</dbReference>
<organism evidence="8 9">
    <name type="scientific">Teichococcus globiformis</name>
    <dbReference type="NCBI Taxonomy" id="2307229"/>
    <lineage>
        <taxon>Bacteria</taxon>
        <taxon>Pseudomonadati</taxon>
        <taxon>Pseudomonadota</taxon>
        <taxon>Alphaproteobacteria</taxon>
        <taxon>Acetobacterales</taxon>
        <taxon>Roseomonadaceae</taxon>
        <taxon>Roseomonas</taxon>
    </lineage>
</organism>
<keyword evidence="9" id="KW-1185">Reference proteome</keyword>
<dbReference type="PIRSF" id="PIRSF039117">
    <property type="entry name" value="KaiC"/>
    <property type="match status" value="1"/>
</dbReference>
<dbReference type="EC" id="2.7.11.1" evidence="1"/>
<dbReference type="Proteomes" id="UP001595593">
    <property type="component" value="Unassembled WGS sequence"/>
</dbReference>
<dbReference type="RefSeq" id="WP_379596514.1">
    <property type="nucleotide sequence ID" value="NZ_JBHRTN010000010.1"/>
</dbReference>
<keyword evidence="3" id="KW-0808">Transferase</keyword>
<gene>
    <name evidence="8" type="ORF">ACFOD4_11360</name>
</gene>
<keyword evidence="2" id="KW-0597">Phosphoprotein</keyword>
<feature type="domain" description="KaiC" evidence="7">
    <location>
        <begin position="241"/>
        <end position="479"/>
    </location>
</feature>
<dbReference type="InterPro" id="IPR030665">
    <property type="entry name" value="KaiC"/>
</dbReference>